<feature type="region of interest" description="Disordered" evidence="1">
    <location>
        <begin position="465"/>
        <end position="489"/>
    </location>
</feature>
<name>A0ABY2RMD6_9NOCA</name>
<accession>A0ABY2RMD6</accession>
<gene>
    <name evidence="4" type="ORF">FCG67_07425</name>
</gene>
<sequence length="489" mass="47828">MTSREITRGVAAGAATTLAIGALAFLGAGVAGAAPASITWDDGSSRFTRTVSNTSPAVGDTITVTTKFDRTSWVDEFIYNVKDRHPSCLTYVPGSAKMGGSPTNTDDVNADEGNGTGYVRSSWGVTSWVVQNRPGFHASPEYSVDYKVGPNCPRGVALTTGMDYGGSLGSGGYGNKGPSINMAKTATTTTLSPVTGARVGVPSNLTANVTGGAAGDTIEFKDGTAPIGTATLDGAGTATLAWTPTVRGGHTLTASFAGTAFANASQSAPITVQVAEQNATSTVAIAPITGAQVGRASTITATVNPAAAGGTVEIRDGAASLATLPVGADGKVTYQWVPAAAGAHSLTATFSGRDGVVGSNTTASVNVAEAPANNTDSTTTLNPVGAAAVGTATTLTAKVNPANAGGTVTFKDGGTVIGTGTVGADGTATAAWTPATAGQRTITAEYSGAGTVNASSDQESVIVGPGNGTGGPGTGTGSDAGSLGSLFGS</sequence>
<evidence type="ECO:0000259" key="3">
    <source>
        <dbReference type="Pfam" id="PF16640"/>
    </source>
</evidence>
<proteinExistence type="predicted"/>
<feature type="signal peptide" evidence="2">
    <location>
        <begin position="1"/>
        <end position="33"/>
    </location>
</feature>
<feature type="compositionally biased region" description="Gly residues" evidence="1">
    <location>
        <begin position="465"/>
        <end position="478"/>
    </location>
</feature>
<dbReference type="Pfam" id="PF16640">
    <property type="entry name" value="Big_3_5"/>
    <property type="match status" value="3"/>
</dbReference>
<dbReference type="EMBL" id="SUMD01000003">
    <property type="protein sequence ID" value="TJZ79455.1"/>
    <property type="molecule type" value="Genomic_DNA"/>
</dbReference>
<evidence type="ECO:0000256" key="2">
    <source>
        <dbReference type="SAM" id="SignalP"/>
    </source>
</evidence>
<reference evidence="4 5" key="1">
    <citation type="submission" date="2019-04" db="EMBL/GenBank/DDBJ databases">
        <title>Rhodococcus oryzae sp. nov., a novel actinomycete isolated from rhizosphere soil of rice (Oryza sativa L.).</title>
        <authorList>
            <person name="Li C."/>
        </authorList>
    </citation>
    <scope>NUCLEOTIDE SEQUENCE [LARGE SCALE GENOMIC DNA]</scope>
    <source>
        <strain evidence="4 5">NEAU-CX67</strain>
    </source>
</reference>
<evidence type="ECO:0000313" key="4">
    <source>
        <dbReference type="EMBL" id="TJZ79455.1"/>
    </source>
</evidence>
<evidence type="ECO:0000256" key="1">
    <source>
        <dbReference type="SAM" id="MobiDB-lite"/>
    </source>
</evidence>
<feature type="domain" description="Bacterial Ig-like" evidence="3">
    <location>
        <begin position="195"/>
        <end position="275"/>
    </location>
</feature>
<organism evidence="4 5">
    <name type="scientific">Rhodococcus oryzae</name>
    <dbReference type="NCBI Taxonomy" id="2571143"/>
    <lineage>
        <taxon>Bacteria</taxon>
        <taxon>Bacillati</taxon>
        <taxon>Actinomycetota</taxon>
        <taxon>Actinomycetes</taxon>
        <taxon>Mycobacteriales</taxon>
        <taxon>Nocardiaceae</taxon>
        <taxon>Rhodococcus</taxon>
    </lineage>
</organism>
<dbReference type="RefSeq" id="WP_136908571.1">
    <property type="nucleotide sequence ID" value="NZ_SUMD01000003.1"/>
</dbReference>
<dbReference type="InterPro" id="IPR032109">
    <property type="entry name" value="Big_3_5"/>
</dbReference>
<feature type="domain" description="Bacterial Ig-like" evidence="3">
    <location>
        <begin position="290"/>
        <end position="367"/>
    </location>
</feature>
<dbReference type="Gene3D" id="2.60.40.10">
    <property type="entry name" value="Immunoglobulins"/>
    <property type="match status" value="3"/>
</dbReference>
<protein>
    <submittedName>
        <fullName evidence="4">Ig-like domain repeat protein</fullName>
    </submittedName>
</protein>
<keyword evidence="2" id="KW-0732">Signal</keyword>
<feature type="chain" id="PRO_5045188499" evidence="2">
    <location>
        <begin position="34"/>
        <end position="489"/>
    </location>
</feature>
<evidence type="ECO:0000313" key="5">
    <source>
        <dbReference type="Proteomes" id="UP000305109"/>
    </source>
</evidence>
<dbReference type="PROSITE" id="PS50194">
    <property type="entry name" value="FILAMIN_REPEAT"/>
    <property type="match status" value="1"/>
</dbReference>
<dbReference type="InterPro" id="IPR017868">
    <property type="entry name" value="Filamin/ABP280_repeat-like"/>
</dbReference>
<dbReference type="Proteomes" id="UP000305109">
    <property type="component" value="Unassembled WGS sequence"/>
</dbReference>
<dbReference type="InterPro" id="IPR013783">
    <property type="entry name" value="Ig-like_fold"/>
</dbReference>
<comment type="caution">
    <text evidence="4">The sequence shown here is derived from an EMBL/GenBank/DDBJ whole genome shotgun (WGS) entry which is preliminary data.</text>
</comment>
<keyword evidence="5" id="KW-1185">Reference proteome</keyword>
<feature type="domain" description="Bacterial Ig-like" evidence="3">
    <location>
        <begin position="386"/>
        <end position="462"/>
    </location>
</feature>